<proteinExistence type="predicted"/>
<reference evidence="2" key="2">
    <citation type="submission" date="2021-04" db="EMBL/GenBank/DDBJ databases">
        <authorList>
            <person name="Gilroy R."/>
        </authorList>
    </citation>
    <scope>NUCLEOTIDE SEQUENCE</scope>
    <source>
        <strain evidence="2">G4-2901</strain>
    </source>
</reference>
<evidence type="ECO:0000313" key="3">
    <source>
        <dbReference type="Proteomes" id="UP000783796"/>
    </source>
</evidence>
<comment type="caution">
    <text evidence="2">The sequence shown here is derived from an EMBL/GenBank/DDBJ whole genome shotgun (WGS) entry which is preliminary data.</text>
</comment>
<reference evidence="2" key="1">
    <citation type="journal article" date="2021" name="PeerJ">
        <title>Extensive microbial diversity within the chicken gut microbiome revealed by metagenomics and culture.</title>
        <authorList>
            <person name="Gilroy R."/>
            <person name="Ravi A."/>
            <person name="Getino M."/>
            <person name="Pursley I."/>
            <person name="Horton D.L."/>
            <person name="Alikhan N.F."/>
            <person name="Baker D."/>
            <person name="Gharbi K."/>
            <person name="Hall N."/>
            <person name="Watson M."/>
            <person name="Adriaenssens E.M."/>
            <person name="Foster-Nyarko E."/>
            <person name="Jarju S."/>
            <person name="Secka A."/>
            <person name="Antonio M."/>
            <person name="Oren A."/>
            <person name="Chaudhuri R.R."/>
            <person name="La Ragione R."/>
            <person name="Hildebrand F."/>
            <person name="Pallen M.J."/>
        </authorList>
    </citation>
    <scope>NUCLEOTIDE SEQUENCE</scope>
    <source>
        <strain evidence="2">G4-2901</strain>
    </source>
</reference>
<feature type="signal peptide" evidence="1">
    <location>
        <begin position="1"/>
        <end position="18"/>
    </location>
</feature>
<dbReference type="EMBL" id="JAHLFW010000033">
    <property type="protein sequence ID" value="MBU3837322.1"/>
    <property type="molecule type" value="Genomic_DNA"/>
</dbReference>
<name>A0A948TA08_9BACT</name>
<evidence type="ECO:0000256" key="1">
    <source>
        <dbReference type="SAM" id="SignalP"/>
    </source>
</evidence>
<organism evidence="2 3">
    <name type="scientific">Candidatus Phocaeicola faecigallinarum</name>
    <dbReference type="NCBI Taxonomy" id="2838732"/>
    <lineage>
        <taxon>Bacteria</taxon>
        <taxon>Pseudomonadati</taxon>
        <taxon>Bacteroidota</taxon>
        <taxon>Bacteroidia</taxon>
        <taxon>Bacteroidales</taxon>
        <taxon>Bacteroidaceae</taxon>
        <taxon>Phocaeicola</taxon>
    </lineage>
</organism>
<sequence length="269" mass="30527">MRKIITFILFLSAVVLNAQETALFRVTYDCDALYSKTRKTYRWFLDVGKTQSVFYNPNNRAWASEYDNISKETDIATALARAQNANIKYGNKNSLEVLTGAPSSDEYTYMKYIKTNKFIYTEKLPQIEWELSDSTKTICDYQCKKAVATVYGRTWTVWYTPDIPVSAGPYVLKGLPGVILEACDADNLFHFVAVGLEQNVSDARIELFEKDKALKCSRSKFMKLRKAEEGKTYGEAVKELGINLVKAVDINGKDITNTVKPTSNYLDLE</sequence>
<keyword evidence="1" id="KW-0732">Signal</keyword>
<protein>
    <submittedName>
        <fullName evidence="2">GLPGLI family protein</fullName>
    </submittedName>
</protein>
<dbReference type="Proteomes" id="UP000783796">
    <property type="component" value="Unassembled WGS sequence"/>
</dbReference>
<dbReference type="NCBIfam" id="TIGR01200">
    <property type="entry name" value="GLPGLI"/>
    <property type="match status" value="1"/>
</dbReference>
<dbReference type="InterPro" id="IPR005901">
    <property type="entry name" value="GLPGLI"/>
</dbReference>
<evidence type="ECO:0000313" key="2">
    <source>
        <dbReference type="EMBL" id="MBU3837322.1"/>
    </source>
</evidence>
<dbReference type="Pfam" id="PF22252">
    <property type="entry name" value="PNGase_F-II_N"/>
    <property type="match status" value="1"/>
</dbReference>
<accession>A0A948TA08</accession>
<dbReference type="AlphaFoldDB" id="A0A948TA08"/>
<gene>
    <name evidence="2" type="ORF">H9777_03185</name>
</gene>
<feature type="chain" id="PRO_5036748453" evidence="1">
    <location>
        <begin position="19"/>
        <end position="269"/>
    </location>
</feature>